<name>A0A564ZB58_HYMDI</name>
<accession>A0A564ZB58</accession>
<organism evidence="1 2">
    <name type="scientific">Hymenolepis diminuta</name>
    <name type="common">Rat tapeworm</name>
    <dbReference type="NCBI Taxonomy" id="6216"/>
    <lineage>
        <taxon>Eukaryota</taxon>
        <taxon>Metazoa</taxon>
        <taxon>Spiralia</taxon>
        <taxon>Lophotrochozoa</taxon>
        <taxon>Platyhelminthes</taxon>
        <taxon>Cestoda</taxon>
        <taxon>Eucestoda</taxon>
        <taxon>Cyclophyllidea</taxon>
        <taxon>Hymenolepididae</taxon>
        <taxon>Hymenolepis</taxon>
    </lineage>
</organism>
<evidence type="ECO:0000313" key="1">
    <source>
        <dbReference type="EMBL" id="VUZ56283.1"/>
    </source>
</evidence>
<dbReference type="InterPro" id="IPR011992">
    <property type="entry name" value="EF-hand-dom_pair"/>
</dbReference>
<dbReference type="AlphaFoldDB" id="A0A564ZB58"/>
<gene>
    <name evidence="1" type="ORF">WMSIL1_LOCUS13961</name>
</gene>
<dbReference type="Proteomes" id="UP000321570">
    <property type="component" value="Unassembled WGS sequence"/>
</dbReference>
<feature type="non-terminal residue" evidence="1">
    <location>
        <position position="63"/>
    </location>
</feature>
<dbReference type="SUPFAM" id="SSF47473">
    <property type="entry name" value="EF-hand"/>
    <property type="match status" value="1"/>
</dbReference>
<evidence type="ECO:0008006" key="3">
    <source>
        <dbReference type="Google" id="ProtNLM"/>
    </source>
</evidence>
<dbReference type="EMBL" id="CABIJS010000701">
    <property type="protein sequence ID" value="VUZ56283.1"/>
    <property type="molecule type" value="Genomic_DNA"/>
</dbReference>
<reference evidence="1 2" key="1">
    <citation type="submission" date="2019-07" db="EMBL/GenBank/DDBJ databases">
        <authorList>
            <person name="Jastrzebski P J."/>
            <person name="Paukszto L."/>
            <person name="Jastrzebski P J."/>
        </authorList>
    </citation>
    <scope>NUCLEOTIDE SEQUENCE [LARGE SCALE GENOMIC DNA]</scope>
    <source>
        <strain evidence="1 2">WMS-il1</strain>
    </source>
</reference>
<proteinExistence type="predicted"/>
<keyword evidence="2" id="KW-1185">Reference proteome</keyword>
<protein>
    <recommendedName>
        <fullName evidence="3">EF-hand domain-containing protein</fullName>
    </recommendedName>
</protein>
<evidence type="ECO:0000313" key="2">
    <source>
        <dbReference type="Proteomes" id="UP000321570"/>
    </source>
</evidence>
<sequence>MESPDCETLLRFFDELSETSNRVSTKDFQDHLIKWGLDKGTVRSYIAKCDPKKTGYIKRRDLC</sequence>